<gene>
    <name evidence="2" type="ORF">AVEN_89743_1</name>
</gene>
<evidence type="ECO:0000256" key="1">
    <source>
        <dbReference type="SAM" id="SignalP"/>
    </source>
</evidence>
<reference evidence="2 3" key="1">
    <citation type="journal article" date="2019" name="Sci. Rep.">
        <title>Orb-weaving spider Araneus ventricosus genome elucidates the spidroin gene catalogue.</title>
        <authorList>
            <person name="Kono N."/>
            <person name="Nakamura H."/>
            <person name="Ohtoshi R."/>
            <person name="Moran D.A.P."/>
            <person name="Shinohara A."/>
            <person name="Yoshida Y."/>
            <person name="Fujiwara M."/>
            <person name="Mori M."/>
            <person name="Tomita M."/>
            <person name="Arakawa K."/>
        </authorList>
    </citation>
    <scope>NUCLEOTIDE SEQUENCE [LARGE SCALE GENOMIC DNA]</scope>
</reference>
<keyword evidence="1" id="KW-0732">Signal</keyword>
<accession>A0A4Y2J783</accession>
<proteinExistence type="predicted"/>
<protein>
    <recommendedName>
        <fullName evidence="4">Secreted protein</fullName>
    </recommendedName>
</protein>
<evidence type="ECO:0000313" key="2">
    <source>
        <dbReference type="EMBL" id="GBM85870.1"/>
    </source>
</evidence>
<keyword evidence="3" id="KW-1185">Reference proteome</keyword>
<comment type="caution">
    <text evidence="2">The sequence shown here is derived from an EMBL/GenBank/DDBJ whole genome shotgun (WGS) entry which is preliminary data.</text>
</comment>
<evidence type="ECO:0008006" key="4">
    <source>
        <dbReference type="Google" id="ProtNLM"/>
    </source>
</evidence>
<name>A0A4Y2J783_ARAVE</name>
<dbReference type="Proteomes" id="UP000499080">
    <property type="component" value="Unassembled WGS sequence"/>
</dbReference>
<organism evidence="2 3">
    <name type="scientific">Araneus ventricosus</name>
    <name type="common">Orbweaver spider</name>
    <name type="synonym">Epeira ventricosa</name>
    <dbReference type="NCBI Taxonomy" id="182803"/>
    <lineage>
        <taxon>Eukaryota</taxon>
        <taxon>Metazoa</taxon>
        <taxon>Ecdysozoa</taxon>
        <taxon>Arthropoda</taxon>
        <taxon>Chelicerata</taxon>
        <taxon>Arachnida</taxon>
        <taxon>Araneae</taxon>
        <taxon>Araneomorphae</taxon>
        <taxon>Entelegynae</taxon>
        <taxon>Araneoidea</taxon>
        <taxon>Araneidae</taxon>
        <taxon>Araneus</taxon>
    </lineage>
</organism>
<dbReference type="EMBL" id="BGPR01003269">
    <property type="protein sequence ID" value="GBM85870.1"/>
    <property type="molecule type" value="Genomic_DNA"/>
</dbReference>
<feature type="signal peptide" evidence="1">
    <location>
        <begin position="1"/>
        <end position="19"/>
    </location>
</feature>
<dbReference type="AlphaFoldDB" id="A0A4Y2J783"/>
<evidence type="ECO:0000313" key="3">
    <source>
        <dbReference type="Proteomes" id="UP000499080"/>
    </source>
</evidence>
<sequence length="130" mass="14116">MIRILSCFVLAFLQSLIASSKVGNSPRVDFKSFIACRDSFMSGMSCEVLGCSSAVRLGVFSVFPAAMSAYDLLVHFDARLAMTGKALQPFYAAMCSDSPQFTHFGTGSFSLILHSLVACSPPHLMHFGFR</sequence>
<feature type="chain" id="PRO_5021194028" description="Secreted protein" evidence="1">
    <location>
        <begin position="20"/>
        <end position="130"/>
    </location>
</feature>